<protein>
    <submittedName>
        <fullName evidence="1">Uncharacterized protein</fullName>
    </submittedName>
</protein>
<sequence length="142" mass="16006">MVEDDGPRPYPFFPILYFINLALFSPSDCRKKSGSHFPLRPPPADACPEQFSLRSRSASTLGAGEIEKLWRRRRNCGWEIDATTMGSCKEEELGGGRSMQPWVGILLYLQRVSTSRRSRASSSRAQWSPQAAITVPHLPFSY</sequence>
<accession>A0AAV2DKF9</accession>
<reference evidence="1 2" key="1">
    <citation type="submission" date="2024-04" db="EMBL/GenBank/DDBJ databases">
        <authorList>
            <person name="Fracassetti M."/>
        </authorList>
    </citation>
    <scope>NUCLEOTIDE SEQUENCE [LARGE SCALE GENOMIC DNA]</scope>
</reference>
<gene>
    <name evidence="1" type="ORF">LTRI10_LOCUS15781</name>
</gene>
<proteinExistence type="predicted"/>
<dbReference type="AlphaFoldDB" id="A0AAV2DKF9"/>
<dbReference type="Proteomes" id="UP001497516">
    <property type="component" value="Chromosome 3"/>
</dbReference>
<dbReference type="EMBL" id="OZ034816">
    <property type="protein sequence ID" value="CAL1373877.1"/>
    <property type="molecule type" value="Genomic_DNA"/>
</dbReference>
<organism evidence="1 2">
    <name type="scientific">Linum trigynum</name>
    <dbReference type="NCBI Taxonomy" id="586398"/>
    <lineage>
        <taxon>Eukaryota</taxon>
        <taxon>Viridiplantae</taxon>
        <taxon>Streptophyta</taxon>
        <taxon>Embryophyta</taxon>
        <taxon>Tracheophyta</taxon>
        <taxon>Spermatophyta</taxon>
        <taxon>Magnoliopsida</taxon>
        <taxon>eudicotyledons</taxon>
        <taxon>Gunneridae</taxon>
        <taxon>Pentapetalae</taxon>
        <taxon>rosids</taxon>
        <taxon>fabids</taxon>
        <taxon>Malpighiales</taxon>
        <taxon>Linaceae</taxon>
        <taxon>Linum</taxon>
    </lineage>
</organism>
<evidence type="ECO:0000313" key="1">
    <source>
        <dbReference type="EMBL" id="CAL1373877.1"/>
    </source>
</evidence>
<evidence type="ECO:0000313" key="2">
    <source>
        <dbReference type="Proteomes" id="UP001497516"/>
    </source>
</evidence>
<name>A0AAV2DKF9_9ROSI</name>
<keyword evidence="2" id="KW-1185">Reference proteome</keyword>